<dbReference type="AlphaFoldDB" id="A0A841JMQ5"/>
<name>A0A841JMQ5_9BACT</name>
<protein>
    <submittedName>
        <fullName evidence="1">Uncharacterized LabA/DUF88 family protein</fullName>
    </submittedName>
</protein>
<dbReference type="Proteomes" id="UP000538666">
    <property type="component" value="Unassembled WGS sequence"/>
</dbReference>
<evidence type="ECO:0000313" key="2">
    <source>
        <dbReference type="Proteomes" id="UP000538666"/>
    </source>
</evidence>
<sequence>MSFYSDQAKQFEQMADDIETRLTNEGSTLDDASYGKLEQQRDTLQDKADVMITADVQAALGQLKIDQTALAKCTADLVHAVKAVKRFDQIAAIVSAGVSLATAIASANLGGIASGIAGAEQAVAAAVKPPADAKS</sequence>
<organism evidence="1 2">
    <name type="scientific">Silvibacterium bohemicum</name>
    <dbReference type="NCBI Taxonomy" id="1577686"/>
    <lineage>
        <taxon>Bacteria</taxon>
        <taxon>Pseudomonadati</taxon>
        <taxon>Acidobacteriota</taxon>
        <taxon>Terriglobia</taxon>
        <taxon>Terriglobales</taxon>
        <taxon>Acidobacteriaceae</taxon>
        <taxon>Silvibacterium</taxon>
    </lineage>
</organism>
<accession>A0A841JMQ5</accession>
<comment type="caution">
    <text evidence="1">The sequence shown here is derived from an EMBL/GenBank/DDBJ whole genome shotgun (WGS) entry which is preliminary data.</text>
</comment>
<proteinExistence type="predicted"/>
<keyword evidence="2" id="KW-1185">Reference proteome</keyword>
<gene>
    <name evidence="1" type="ORF">HNQ77_000348</name>
</gene>
<dbReference type="RefSeq" id="WP_050057646.1">
    <property type="nucleotide sequence ID" value="NZ_JACHEK010000001.1"/>
</dbReference>
<reference evidence="1 2" key="1">
    <citation type="submission" date="2020-08" db="EMBL/GenBank/DDBJ databases">
        <title>Genomic Encyclopedia of Type Strains, Phase IV (KMG-IV): sequencing the most valuable type-strain genomes for metagenomic binning, comparative biology and taxonomic classification.</title>
        <authorList>
            <person name="Goeker M."/>
        </authorList>
    </citation>
    <scope>NUCLEOTIDE SEQUENCE [LARGE SCALE GENOMIC DNA]</scope>
    <source>
        <strain evidence="1 2">DSM 103733</strain>
    </source>
</reference>
<evidence type="ECO:0000313" key="1">
    <source>
        <dbReference type="EMBL" id="MBB6142410.1"/>
    </source>
</evidence>
<dbReference type="EMBL" id="JACHEK010000001">
    <property type="protein sequence ID" value="MBB6142410.1"/>
    <property type="molecule type" value="Genomic_DNA"/>
</dbReference>